<protein>
    <submittedName>
        <fullName evidence="2">Uncharacterized protein</fullName>
    </submittedName>
</protein>
<keyword evidence="3" id="KW-1185">Reference proteome</keyword>
<proteinExistence type="predicted"/>
<comment type="caution">
    <text evidence="2">The sequence shown here is derived from an EMBL/GenBank/DDBJ whole genome shotgun (WGS) entry which is preliminary data.</text>
</comment>
<gene>
    <name evidence="2" type="ORF">NDU88_003782</name>
</gene>
<accession>A0AAV7T5N0</accession>
<name>A0AAV7T5N0_PLEWA</name>
<evidence type="ECO:0000313" key="2">
    <source>
        <dbReference type="EMBL" id="KAJ1171925.1"/>
    </source>
</evidence>
<organism evidence="2 3">
    <name type="scientific">Pleurodeles waltl</name>
    <name type="common">Iberian ribbed newt</name>
    <dbReference type="NCBI Taxonomy" id="8319"/>
    <lineage>
        <taxon>Eukaryota</taxon>
        <taxon>Metazoa</taxon>
        <taxon>Chordata</taxon>
        <taxon>Craniata</taxon>
        <taxon>Vertebrata</taxon>
        <taxon>Euteleostomi</taxon>
        <taxon>Amphibia</taxon>
        <taxon>Batrachia</taxon>
        <taxon>Caudata</taxon>
        <taxon>Salamandroidea</taxon>
        <taxon>Salamandridae</taxon>
        <taxon>Pleurodelinae</taxon>
        <taxon>Pleurodeles</taxon>
    </lineage>
</organism>
<dbReference type="Proteomes" id="UP001066276">
    <property type="component" value="Chromosome 4_1"/>
</dbReference>
<sequence length="224" mass="25374">MPTRWGWWLASPWAATDPREAPVPAQIQHYYIGLIKACAFLRGDDLIYLVSARLWYSLITKYHRRDTASPSRRRGEDVTNRHLLVAAQTGGHDKAGPRAWSVYWALHYNSGWISSVVHQATVKGCEYQSPSCWAEPLCIRSLQRPSSPRSGSWDLTKSHAPHPIKAAQTAQAAARRVLVRRRSMAQNRRPPRRGPSCPFSDRQRRVTDLRSPSATHPKQAGVQH</sequence>
<reference evidence="2" key="1">
    <citation type="journal article" date="2022" name="bioRxiv">
        <title>Sequencing and chromosome-scale assembly of the giantPleurodeles waltlgenome.</title>
        <authorList>
            <person name="Brown T."/>
            <person name="Elewa A."/>
            <person name="Iarovenko S."/>
            <person name="Subramanian E."/>
            <person name="Araus A.J."/>
            <person name="Petzold A."/>
            <person name="Susuki M."/>
            <person name="Suzuki K.-i.T."/>
            <person name="Hayashi T."/>
            <person name="Toyoda A."/>
            <person name="Oliveira C."/>
            <person name="Osipova E."/>
            <person name="Leigh N.D."/>
            <person name="Simon A."/>
            <person name="Yun M.H."/>
        </authorList>
    </citation>
    <scope>NUCLEOTIDE SEQUENCE</scope>
    <source>
        <strain evidence="2">20211129_DDA</strain>
        <tissue evidence="2">Liver</tissue>
    </source>
</reference>
<feature type="region of interest" description="Disordered" evidence="1">
    <location>
        <begin position="148"/>
        <end position="224"/>
    </location>
</feature>
<dbReference type="EMBL" id="JANPWB010000007">
    <property type="protein sequence ID" value="KAJ1171925.1"/>
    <property type="molecule type" value="Genomic_DNA"/>
</dbReference>
<dbReference type="AlphaFoldDB" id="A0AAV7T5N0"/>
<evidence type="ECO:0000313" key="3">
    <source>
        <dbReference type="Proteomes" id="UP001066276"/>
    </source>
</evidence>
<evidence type="ECO:0000256" key="1">
    <source>
        <dbReference type="SAM" id="MobiDB-lite"/>
    </source>
</evidence>
<feature type="compositionally biased region" description="Low complexity" evidence="1">
    <location>
        <begin position="166"/>
        <end position="176"/>
    </location>
</feature>